<dbReference type="Proteomes" id="UP000027120">
    <property type="component" value="Unassembled WGS sequence"/>
</dbReference>
<evidence type="ECO:0000313" key="2">
    <source>
        <dbReference type="Proteomes" id="UP000027120"/>
    </source>
</evidence>
<gene>
    <name evidence="1" type="ORF">CISIN_1g0237091mg</name>
</gene>
<sequence>SNANPSSPVCPKLQA</sequence>
<evidence type="ECO:0000313" key="1">
    <source>
        <dbReference type="EMBL" id="KDO76740.1"/>
    </source>
</evidence>
<reference evidence="1 2" key="1">
    <citation type="submission" date="2014-04" db="EMBL/GenBank/DDBJ databases">
        <authorList>
            <consortium name="International Citrus Genome Consortium"/>
            <person name="Gmitter F."/>
            <person name="Chen C."/>
            <person name="Farmerie W."/>
            <person name="Harkins T."/>
            <person name="Desany B."/>
            <person name="Mohiuddin M."/>
            <person name="Kodira C."/>
            <person name="Borodovsky M."/>
            <person name="Lomsadze A."/>
            <person name="Burns P."/>
            <person name="Jenkins J."/>
            <person name="Prochnik S."/>
            <person name="Shu S."/>
            <person name="Chapman J."/>
            <person name="Pitluck S."/>
            <person name="Schmutz J."/>
            <person name="Rokhsar D."/>
        </authorList>
    </citation>
    <scope>NUCLEOTIDE SEQUENCE</scope>
</reference>
<organism evidence="1 2">
    <name type="scientific">Citrus sinensis</name>
    <name type="common">Sweet orange</name>
    <name type="synonym">Citrus aurantium var. sinensis</name>
    <dbReference type="NCBI Taxonomy" id="2711"/>
    <lineage>
        <taxon>Eukaryota</taxon>
        <taxon>Viridiplantae</taxon>
        <taxon>Streptophyta</taxon>
        <taxon>Embryophyta</taxon>
        <taxon>Tracheophyta</taxon>
        <taxon>Spermatophyta</taxon>
        <taxon>Magnoliopsida</taxon>
        <taxon>eudicotyledons</taxon>
        <taxon>Gunneridae</taxon>
        <taxon>Pentapetalae</taxon>
        <taxon>rosids</taxon>
        <taxon>malvids</taxon>
        <taxon>Sapindales</taxon>
        <taxon>Rutaceae</taxon>
        <taxon>Aurantioideae</taxon>
        <taxon>Citrus</taxon>
    </lineage>
</organism>
<accession>A0A067GDN2</accession>
<keyword evidence="2" id="KW-1185">Reference proteome</keyword>
<dbReference type="EMBL" id="KK784881">
    <property type="protein sequence ID" value="KDO76740.1"/>
    <property type="molecule type" value="Genomic_DNA"/>
</dbReference>
<protein>
    <submittedName>
        <fullName evidence="1">Uncharacterized protein</fullName>
    </submittedName>
</protein>
<dbReference type="EMBL" id="KK784881">
    <property type="protein sequence ID" value="KDO76739.1"/>
    <property type="molecule type" value="Genomic_DNA"/>
</dbReference>
<feature type="non-terminal residue" evidence="1">
    <location>
        <position position="1"/>
    </location>
</feature>
<dbReference type="EMBL" id="KK784881">
    <property type="protein sequence ID" value="KDO76741.1"/>
    <property type="molecule type" value="Genomic_DNA"/>
</dbReference>
<proteinExistence type="predicted"/>
<name>A0A067GDN2_CITSI</name>